<accession>A0A168KVZ1</accession>
<name>A0A168KVZ1_ABSGL</name>
<feature type="transmembrane region" description="Helical" evidence="1">
    <location>
        <begin position="12"/>
        <end position="30"/>
    </location>
</feature>
<dbReference type="EMBL" id="LT550334">
    <property type="protein sequence ID" value="SAL95566.1"/>
    <property type="molecule type" value="Genomic_DNA"/>
</dbReference>
<dbReference type="InParanoid" id="A0A168KVZ1"/>
<reference evidence="2" key="1">
    <citation type="submission" date="2016-04" db="EMBL/GenBank/DDBJ databases">
        <authorList>
            <person name="Evans L.H."/>
            <person name="Alamgir A."/>
            <person name="Owens N."/>
            <person name="Weber N.D."/>
            <person name="Virtaneva K."/>
            <person name="Barbian K."/>
            <person name="Babar A."/>
            <person name="Rosenke K."/>
        </authorList>
    </citation>
    <scope>NUCLEOTIDE SEQUENCE [LARGE SCALE GENOMIC DNA]</scope>
    <source>
        <strain evidence="2">CBS 101.48</strain>
    </source>
</reference>
<dbReference type="Proteomes" id="UP000078561">
    <property type="component" value="Unassembled WGS sequence"/>
</dbReference>
<evidence type="ECO:0000313" key="3">
    <source>
        <dbReference type="Proteomes" id="UP000078561"/>
    </source>
</evidence>
<keyword evidence="1" id="KW-0812">Transmembrane</keyword>
<dbReference type="OMA" id="TEETTCH"/>
<keyword evidence="3" id="KW-1185">Reference proteome</keyword>
<proteinExistence type="predicted"/>
<evidence type="ECO:0000313" key="2">
    <source>
        <dbReference type="EMBL" id="SAL95566.1"/>
    </source>
</evidence>
<organism evidence="2">
    <name type="scientific">Absidia glauca</name>
    <name type="common">Pin mould</name>
    <dbReference type="NCBI Taxonomy" id="4829"/>
    <lineage>
        <taxon>Eukaryota</taxon>
        <taxon>Fungi</taxon>
        <taxon>Fungi incertae sedis</taxon>
        <taxon>Mucoromycota</taxon>
        <taxon>Mucoromycotina</taxon>
        <taxon>Mucoromycetes</taxon>
        <taxon>Mucorales</taxon>
        <taxon>Cunninghamellaceae</taxon>
        <taxon>Absidia</taxon>
    </lineage>
</organism>
<protein>
    <submittedName>
        <fullName evidence="2">Uncharacterized protein</fullName>
    </submittedName>
</protein>
<sequence>MLTTMSSQQRHVTLVGAFFIFLFFVSYHQYTTTSKARNDPSYSTPSLIEEQQQGTILSLAPSDLSSPVRADQLQPVKPPQPCDAGDIPWLASDRQYWDGWQTKSFFLQPDGNFTLDAVHVEEGTGLCVVVLLGPVPAASKIKVEPHYAPPDIITMTAIGNNYHIPITLHQYPKQTNAYYANVYFRHPDAYVLKSSTEYRSYFWETPIQHRYQPFYFDSSNMAIVTPSPSLNHQQLSPCDPQQPMTGSWRNDTNQYEFTPDHCQWTAPQLNLGGGGPLECLQRKTIHVWGDANVRRNMKALASPYWCDMQQDPEALCICNDDNEDPTHTLYPWVADHNIPLRLGQDTTVYYNSLGSSITLEDWRPEIQQRVQTQLAPADVVIISVGNDDVALSRMKPHQFAPSLTDLLYHLQHTVYTHQNIIVRTPQFFGTGQHYSTSWNAGRSRAFANVVRDVVNSSPRLFLWDTHQLGSEHNTCRYQGTTYTKRNVINVENQLLVDLLCGHPS</sequence>
<dbReference type="OrthoDB" id="2244377at2759"/>
<dbReference type="SUPFAM" id="SSF52266">
    <property type="entry name" value="SGNH hydrolase"/>
    <property type="match status" value="1"/>
</dbReference>
<dbReference type="AlphaFoldDB" id="A0A168KVZ1"/>
<keyword evidence="1" id="KW-0472">Membrane</keyword>
<gene>
    <name evidence="2" type="primary">ABSGL_00895.1 scaffold 958</name>
</gene>
<evidence type="ECO:0000256" key="1">
    <source>
        <dbReference type="SAM" id="Phobius"/>
    </source>
</evidence>
<keyword evidence="1" id="KW-1133">Transmembrane helix</keyword>